<protein>
    <submittedName>
        <fullName evidence="11">Acyl-CoA dehydrogenase</fullName>
    </submittedName>
</protein>
<dbReference type="Gene3D" id="1.20.140.10">
    <property type="entry name" value="Butyryl-CoA Dehydrogenase, subunit A, domain 3"/>
    <property type="match status" value="1"/>
</dbReference>
<comment type="subunit">
    <text evidence="3">Homodimer.</text>
</comment>
<proteinExistence type="inferred from homology"/>
<dbReference type="STRING" id="52441.SAMN05216302_100760"/>
<evidence type="ECO:0000256" key="7">
    <source>
        <dbReference type="RuleBase" id="RU362125"/>
    </source>
</evidence>
<dbReference type="InterPro" id="IPR013786">
    <property type="entry name" value="AcylCoA_DH/ox_N"/>
</dbReference>
<dbReference type="Gene3D" id="2.40.110.10">
    <property type="entry name" value="Butyryl-CoA Dehydrogenase, subunit A, domain 2"/>
    <property type="match status" value="1"/>
</dbReference>
<name>A0A1I3ZUR8_9PROT</name>
<feature type="domain" description="Acyl-CoA dehydrogenase/oxidase C-terminal" evidence="8">
    <location>
        <begin position="239"/>
        <end position="387"/>
    </location>
</feature>
<dbReference type="PANTHER" id="PTHR48083:SF13">
    <property type="entry name" value="ACYL-COA DEHYDROGENASE FAMILY MEMBER 11"/>
    <property type="match status" value="1"/>
</dbReference>
<dbReference type="OrthoDB" id="9769473at2"/>
<dbReference type="GO" id="GO:0033539">
    <property type="term" value="P:fatty acid beta-oxidation using acyl-CoA dehydrogenase"/>
    <property type="evidence" value="ECO:0007669"/>
    <property type="project" value="TreeGrafter"/>
</dbReference>
<feature type="domain" description="Acyl-CoA dehydrogenase/oxidase N-terminal" evidence="10">
    <location>
        <begin position="15"/>
        <end position="125"/>
    </location>
</feature>
<dbReference type="GO" id="GO:0005737">
    <property type="term" value="C:cytoplasm"/>
    <property type="evidence" value="ECO:0007669"/>
    <property type="project" value="TreeGrafter"/>
</dbReference>
<evidence type="ECO:0000313" key="12">
    <source>
        <dbReference type="Proteomes" id="UP000199533"/>
    </source>
</evidence>
<dbReference type="InterPro" id="IPR036250">
    <property type="entry name" value="AcylCo_DH-like_C"/>
</dbReference>
<reference evidence="12" key="1">
    <citation type="submission" date="2016-10" db="EMBL/GenBank/DDBJ databases">
        <authorList>
            <person name="Varghese N."/>
            <person name="Submissions S."/>
        </authorList>
    </citation>
    <scope>NUCLEOTIDE SEQUENCE [LARGE SCALE GENOMIC DNA]</scope>
    <source>
        <strain evidence="12">Nm69</strain>
    </source>
</reference>
<gene>
    <name evidence="11" type="ORF">SAMN05216302_100760</name>
</gene>
<dbReference type="RefSeq" id="WP_090698158.1">
    <property type="nucleotide sequence ID" value="NZ_FOSP01000007.1"/>
</dbReference>
<keyword evidence="4 7" id="KW-0285">Flavoprotein</keyword>
<dbReference type="Pfam" id="PF02770">
    <property type="entry name" value="Acyl-CoA_dh_M"/>
    <property type="match status" value="1"/>
</dbReference>
<dbReference type="SUPFAM" id="SSF47203">
    <property type="entry name" value="Acyl-CoA dehydrogenase C-terminal domain-like"/>
    <property type="match status" value="1"/>
</dbReference>
<evidence type="ECO:0000256" key="3">
    <source>
        <dbReference type="ARBA" id="ARBA00011738"/>
    </source>
</evidence>
<evidence type="ECO:0000256" key="4">
    <source>
        <dbReference type="ARBA" id="ARBA00022630"/>
    </source>
</evidence>
<dbReference type="GO" id="GO:0050660">
    <property type="term" value="F:flavin adenine dinucleotide binding"/>
    <property type="evidence" value="ECO:0007669"/>
    <property type="project" value="InterPro"/>
</dbReference>
<sequence>MLSETKKKEPAALAKLLANEVRNFIDELVIPNEQQLSRKGRRASRMISELTDQARSAGLWGLFYPYEYGGKIDSLEDYLVVAEQEGRTVFSHEIFGSHTALDARMLQKFGNETIYTKFLRPMASGNALPCYAMTEPEHSGSVPGLIRASACLSNGNWHINGRKWFVSNANNATFVTVLVRTTDDEVDIRKTLSMIIVPVESQGFKIERQISVMDSSLKQSEISFNEVQVPESNLLGVCGDGINMMNHRLGIGRLLRSMHWVGLAQRCLDMMGARIHSPRGSTARLQDKQLVRQHIAKAYHAIASAREMIRVAARGVDTQCSSNIEINIAKMAASQALCAASDSAVQIFGAEGVSELTPLSNIIRIARTTRILDGTDESLISSVGRQLIDFYKHQGVYHFN</sequence>
<dbReference type="EMBL" id="FOSP01000007">
    <property type="protein sequence ID" value="SFK47451.1"/>
    <property type="molecule type" value="Genomic_DNA"/>
</dbReference>
<dbReference type="SUPFAM" id="SSF56645">
    <property type="entry name" value="Acyl-CoA dehydrogenase NM domain-like"/>
    <property type="match status" value="1"/>
</dbReference>
<keyword evidence="12" id="KW-1185">Reference proteome</keyword>
<evidence type="ECO:0000256" key="2">
    <source>
        <dbReference type="ARBA" id="ARBA00009347"/>
    </source>
</evidence>
<evidence type="ECO:0000259" key="8">
    <source>
        <dbReference type="Pfam" id="PF00441"/>
    </source>
</evidence>
<dbReference type="AlphaFoldDB" id="A0A1I3ZUR8"/>
<dbReference type="Pfam" id="PF00441">
    <property type="entry name" value="Acyl-CoA_dh_1"/>
    <property type="match status" value="1"/>
</dbReference>
<dbReference type="Proteomes" id="UP000199533">
    <property type="component" value="Unassembled WGS sequence"/>
</dbReference>
<dbReference type="PANTHER" id="PTHR48083">
    <property type="entry name" value="MEDIUM-CHAIN SPECIFIC ACYL-COA DEHYDROGENASE, MITOCHONDRIAL-RELATED"/>
    <property type="match status" value="1"/>
</dbReference>
<dbReference type="InterPro" id="IPR046373">
    <property type="entry name" value="Acyl-CoA_Oxase/DH_mid-dom_sf"/>
</dbReference>
<keyword evidence="6 7" id="KW-0560">Oxidoreductase</keyword>
<evidence type="ECO:0000259" key="9">
    <source>
        <dbReference type="Pfam" id="PF02770"/>
    </source>
</evidence>
<dbReference type="InterPro" id="IPR050741">
    <property type="entry name" value="Acyl-CoA_dehydrogenase"/>
</dbReference>
<organism evidence="11 12">
    <name type="scientific">Nitrosomonas aestuarii</name>
    <dbReference type="NCBI Taxonomy" id="52441"/>
    <lineage>
        <taxon>Bacteria</taxon>
        <taxon>Pseudomonadati</taxon>
        <taxon>Pseudomonadota</taxon>
        <taxon>Betaproteobacteria</taxon>
        <taxon>Nitrosomonadales</taxon>
        <taxon>Nitrosomonadaceae</taxon>
        <taxon>Nitrosomonas</taxon>
    </lineage>
</organism>
<dbReference type="Pfam" id="PF02771">
    <property type="entry name" value="Acyl-CoA_dh_N"/>
    <property type="match status" value="1"/>
</dbReference>
<dbReference type="InterPro" id="IPR037069">
    <property type="entry name" value="AcylCoA_DH/ox_N_sf"/>
</dbReference>
<dbReference type="InterPro" id="IPR009075">
    <property type="entry name" value="AcylCo_DH/oxidase_C"/>
</dbReference>
<evidence type="ECO:0000256" key="6">
    <source>
        <dbReference type="ARBA" id="ARBA00023002"/>
    </source>
</evidence>
<dbReference type="InterPro" id="IPR009100">
    <property type="entry name" value="AcylCoA_DH/oxidase_NM_dom_sf"/>
</dbReference>
<dbReference type="Gene3D" id="1.10.540.10">
    <property type="entry name" value="Acyl-CoA dehydrogenase/oxidase, N-terminal domain"/>
    <property type="match status" value="1"/>
</dbReference>
<dbReference type="GO" id="GO:0003995">
    <property type="term" value="F:acyl-CoA dehydrogenase activity"/>
    <property type="evidence" value="ECO:0007669"/>
    <property type="project" value="TreeGrafter"/>
</dbReference>
<evidence type="ECO:0000259" key="10">
    <source>
        <dbReference type="Pfam" id="PF02771"/>
    </source>
</evidence>
<comment type="similarity">
    <text evidence="2 7">Belongs to the acyl-CoA dehydrogenase family.</text>
</comment>
<evidence type="ECO:0000256" key="5">
    <source>
        <dbReference type="ARBA" id="ARBA00022827"/>
    </source>
</evidence>
<dbReference type="InterPro" id="IPR006091">
    <property type="entry name" value="Acyl-CoA_Oxase/DH_mid-dom"/>
</dbReference>
<keyword evidence="5 7" id="KW-0274">FAD</keyword>
<feature type="domain" description="Acyl-CoA oxidase/dehydrogenase middle" evidence="9">
    <location>
        <begin position="130"/>
        <end position="227"/>
    </location>
</feature>
<evidence type="ECO:0000256" key="1">
    <source>
        <dbReference type="ARBA" id="ARBA00001974"/>
    </source>
</evidence>
<evidence type="ECO:0000313" key="11">
    <source>
        <dbReference type="EMBL" id="SFK47451.1"/>
    </source>
</evidence>
<comment type="cofactor">
    <cofactor evidence="1 7">
        <name>FAD</name>
        <dbReference type="ChEBI" id="CHEBI:57692"/>
    </cofactor>
</comment>
<accession>A0A1I3ZUR8</accession>